<evidence type="ECO:0000259" key="3">
    <source>
        <dbReference type="Pfam" id="PF01425"/>
    </source>
</evidence>
<evidence type="ECO:0000313" key="4">
    <source>
        <dbReference type="EMBL" id="MDX8153351.1"/>
    </source>
</evidence>
<dbReference type="Pfam" id="PF01425">
    <property type="entry name" value="Amidase"/>
    <property type="match status" value="1"/>
</dbReference>
<comment type="caution">
    <text evidence="4">The sequence shown here is derived from an EMBL/GenBank/DDBJ whole genome shotgun (WGS) entry which is preliminary data.</text>
</comment>
<feature type="domain" description="Amidase" evidence="3">
    <location>
        <begin position="143"/>
        <end position="379"/>
    </location>
</feature>
<comment type="similarity">
    <text evidence="1">Belongs to the amidase family.</text>
</comment>
<dbReference type="Gene3D" id="3.90.1300.10">
    <property type="entry name" value="Amidase signature (AS) domain"/>
    <property type="match status" value="1"/>
</dbReference>
<protein>
    <submittedName>
        <fullName evidence="4">Amidase</fullName>
    </submittedName>
</protein>
<proteinExistence type="inferred from homology"/>
<name>A0ABU4VNC0_9ACTN</name>
<dbReference type="InterPro" id="IPR000120">
    <property type="entry name" value="Amidase"/>
</dbReference>
<evidence type="ECO:0000313" key="5">
    <source>
        <dbReference type="Proteomes" id="UP001277761"/>
    </source>
</evidence>
<feature type="region of interest" description="Disordered" evidence="2">
    <location>
        <begin position="663"/>
        <end position="687"/>
    </location>
</feature>
<gene>
    <name evidence="4" type="ORF">SK069_17260</name>
</gene>
<dbReference type="EMBL" id="JAXAVX010000013">
    <property type="protein sequence ID" value="MDX8153351.1"/>
    <property type="molecule type" value="Genomic_DNA"/>
</dbReference>
<sequence length="687" mass="71828">MHDHHSSDADDGATTTVERAAAAAPASGHSRRGFLGRAGVATVAGTAIGSAAGVTLPAAAGAAAPQLVPKARTRARTPRAADAPPLPSAASVKALNKPLVDHDVVELAALLQEGEITSVALTNAYLDRIDRFNGPFEVYGDNGGTNTFVRVHRDDALAQAAEADRWLADARAGGAPAPYLCGIPIGVKDSVGVAGHPAKNGSAAFAGNIAVENATAVQRLRDQGVVILGHTICSAFSGVIAGNFAGNGWNKDYIPGGSSQGSGAAPINRLAAAAIGEETGGSIIWPAAINGASAIKPSLGLGSVAGVMPLSATYDVLGPLCRSGRDAALIMNALVGPDPLNDPQTTAAPIPFPQLPMTPREGSKPLTGLTIGIPQTDWLTRTTYKQDGSTDTTTVVKESPQSLYDPDHKAAFDRLRGELEALGATVKEIRGLDITNYGTAPDYLDGENPYYNNPAVLETIDGTPVTPRNAVVLSNRTEIRYVEAVKEFAATQPADVQATLTTQYGRVPGGASSGTRTLDASIALNAGVTAKARYEGERRRHALVDGYQKSLDDEGVDFLLVLSIGQEVGKRSPSNASGGLPLRRYNQIANDLSWPMVSFPVGQTSNVGLPISAQFWGPRFSEPRLVQAMIDYQAHHPEHHTRLPADPPTPTTTGLRDLLRRQAPETEVDPTMTNDPVVTELDALSKR</sequence>
<feature type="compositionally biased region" description="Low complexity" evidence="2">
    <location>
        <begin position="13"/>
        <end position="26"/>
    </location>
</feature>
<evidence type="ECO:0000256" key="2">
    <source>
        <dbReference type="SAM" id="MobiDB-lite"/>
    </source>
</evidence>
<keyword evidence="5" id="KW-1185">Reference proteome</keyword>
<dbReference type="InterPro" id="IPR006311">
    <property type="entry name" value="TAT_signal"/>
</dbReference>
<feature type="region of interest" description="Disordered" evidence="2">
    <location>
        <begin position="1"/>
        <end position="29"/>
    </location>
</feature>
<dbReference type="PROSITE" id="PS51318">
    <property type="entry name" value="TAT"/>
    <property type="match status" value="1"/>
</dbReference>
<dbReference type="Proteomes" id="UP001277761">
    <property type="component" value="Unassembled WGS sequence"/>
</dbReference>
<dbReference type="SUPFAM" id="SSF75304">
    <property type="entry name" value="Amidase signature (AS) enzymes"/>
    <property type="match status" value="1"/>
</dbReference>
<dbReference type="InterPro" id="IPR036928">
    <property type="entry name" value="AS_sf"/>
</dbReference>
<dbReference type="PANTHER" id="PTHR11895:SF7">
    <property type="entry name" value="GLUTAMYL-TRNA(GLN) AMIDOTRANSFERASE SUBUNIT A, MITOCHONDRIAL"/>
    <property type="match status" value="1"/>
</dbReference>
<reference evidence="4 5" key="1">
    <citation type="submission" date="2023-11" db="EMBL/GenBank/DDBJ databases">
        <authorList>
            <person name="Xu M."/>
            <person name="Jiang T."/>
        </authorList>
    </citation>
    <scope>NUCLEOTIDE SEQUENCE [LARGE SCALE GENOMIC DNA]</scope>
    <source>
        <strain evidence="4 5">SD</strain>
    </source>
</reference>
<feature type="region of interest" description="Disordered" evidence="2">
    <location>
        <begin position="63"/>
        <end position="87"/>
    </location>
</feature>
<organism evidence="4 5">
    <name type="scientific">Patulibacter brassicae</name>
    <dbReference type="NCBI Taxonomy" id="1705717"/>
    <lineage>
        <taxon>Bacteria</taxon>
        <taxon>Bacillati</taxon>
        <taxon>Actinomycetota</taxon>
        <taxon>Thermoleophilia</taxon>
        <taxon>Solirubrobacterales</taxon>
        <taxon>Patulibacteraceae</taxon>
        <taxon>Patulibacter</taxon>
    </lineage>
</organism>
<accession>A0ABU4VNC0</accession>
<dbReference type="InterPro" id="IPR023631">
    <property type="entry name" value="Amidase_dom"/>
</dbReference>
<evidence type="ECO:0000256" key="1">
    <source>
        <dbReference type="ARBA" id="ARBA00009199"/>
    </source>
</evidence>
<dbReference type="PANTHER" id="PTHR11895">
    <property type="entry name" value="TRANSAMIDASE"/>
    <property type="match status" value="1"/>
</dbReference>